<comment type="caution">
    <text evidence="8">The sequence shown here is derived from an EMBL/GenBank/DDBJ whole genome shotgun (WGS) entry which is preliminary data.</text>
</comment>
<feature type="region of interest" description="Disordered" evidence="5">
    <location>
        <begin position="772"/>
        <end position="810"/>
    </location>
</feature>
<dbReference type="Pfam" id="PF07540">
    <property type="entry name" value="NOC3p"/>
    <property type="match status" value="1"/>
</dbReference>
<proteinExistence type="inferred from homology"/>
<dbReference type="PANTHER" id="PTHR14428">
    <property type="entry name" value="NUCLEOLAR COMPLEX PROTEIN 3"/>
    <property type="match status" value="1"/>
</dbReference>
<evidence type="ECO:0000256" key="5">
    <source>
        <dbReference type="SAM" id="MobiDB-lite"/>
    </source>
</evidence>
<evidence type="ECO:0000259" key="6">
    <source>
        <dbReference type="Pfam" id="PF03914"/>
    </source>
</evidence>
<dbReference type="EMBL" id="LGRX02007379">
    <property type="protein sequence ID" value="KAK3275154.1"/>
    <property type="molecule type" value="Genomic_DNA"/>
</dbReference>
<comment type="similarity">
    <text evidence="2">Belongs to the CBF/MAK21 family.</text>
</comment>
<organism evidence="8 9">
    <name type="scientific">Cymbomonas tetramitiformis</name>
    <dbReference type="NCBI Taxonomy" id="36881"/>
    <lineage>
        <taxon>Eukaryota</taxon>
        <taxon>Viridiplantae</taxon>
        <taxon>Chlorophyta</taxon>
        <taxon>Pyramimonadophyceae</taxon>
        <taxon>Pyramimonadales</taxon>
        <taxon>Pyramimonadaceae</taxon>
        <taxon>Cymbomonas</taxon>
    </lineage>
</organism>
<evidence type="ECO:0000256" key="1">
    <source>
        <dbReference type="ARBA" id="ARBA00004604"/>
    </source>
</evidence>
<feature type="region of interest" description="Disordered" evidence="5">
    <location>
        <begin position="462"/>
        <end position="494"/>
    </location>
</feature>
<feature type="domain" description="Nucleolar complex-associated protein 3 N-terminal" evidence="7">
    <location>
        <begin position="248"/>
        <end position="338"/>
    </location>
</feature>
<accession>A0AAE0GBR0</accession>
<evidence type="ECO:0008006" key="10">
    <source>
        <dbReference type="Google" id="ProtNLM"/>
    </source>
</evidence>
<comment type="subcellular location">
    <subcellularLocation>
        <location evidence="1">Nucleus</location>
        <location evidence="1">Nucleolus</location>
    </subcellularLocation>
</comment>
<reference evidence="8 9" key="1">
    <citation type="journal article" date="2015" name="Genome Biol. Evol.">
        <title>Comparative Genomics of a Bacterivorous Green Alga Reveals Evolutionary Causalities and Consequences of Phago-Mixotrophic Mode of Nutrition.</title>
        <authorList>
            <person name="Burns J.A."/>
            <person name="Paasch A."/>
            <person name="Narechania A."/>
            <person name="Kim E."/>
        </authorList>
    </citation>
    <scope>NUCLEOTIDE SEQUENCE [LARGE SCALE GENOMIC DNA]</scope>
    <source>
        <strain evidence="8 9">PLY_AMNH</strain>
    </source>
</reference>
<evidence type="ECO:0000256" key="3">
    <source>
        <dbReference type="ARBA" id="ARBA00023054"/>
    </source>
</evidence>
<dbReference type="GO" id="GO:0005730">
    <property type="term" value="C:nucleolus"/>
    <property type="evidence" value="ECO:0007669"/>
    <property type="project" value="UniProtKB-SubCell"/>
</dbReference>
<feature type="compositionally biased region" description="Acidic residues" evidence="5">
    <location>
        <begin position="44"/>
        <end position="54"/>
    </location>
</feature>
<dbReference type="InterPro" id="IPR016903">
    <property type="entry name" value="Nucleolar_cplx-assoc_3"/>
</dbReference>
<name>A0AAE0GBR0_9CHLO</name>
<dbReference type="PANTHER" id="PTHR14428:SF5">
    <property type="entry name" value="NUCLEOLAR COMPLEX PROTEIN 3 HOMOLOG"/>
    <property type="match status" value="1"/>
</dbReference>
<feature type="compositionally biased region" description="Acidic residues" evidence="5">
    <location>
        <begin position="159"/>
        <end position="170"/>
    </location>
</feature>
<feature type="region of interest" description="Disordered" evidence="5">
    <location>
        <begin position="1"/>
        <end position="55"/>
    </location>
</feature>
<evidence type="ECO:0000313" key="8">
    <source>
        <dbReference type="EMBL" id="KAK3275154.1"/>
    </source>
</evidence>
<feature type="compositionally biased region" description="Basic residues" evidence="5">
    <location>
        <begin position="469"/>
        <end position="481"/>
    </location>
</feature>
<protein>
    <recommendedName>
        <fullName evidence="10">Nucleolar complex protein 3 homolog</fullName>
    </recommendedName>
</protein>
<feature type="region of interest" description="Disordered" evidence="5">
    <location>
        <begin position="79"/>
        <end position="218"/>
    </location>
</feature>
<dbReference type="GO" id="GO:0006270">
    <property type="term" value="P:DNA replication initiation"/>
    <property type="evidence" value="ECO:0007669"/>
    <property type="project" value="TreeGrafter"/>
</dbReference>
<feature type="compositionally biased region" description="Basic and acidic residues" evidence="5">
    <location>
        <begin position="93"/>
        <end position="132"/>
    </location>
</feature>
<evidence type="ECO:0000259" key="7">
    <source>
        <dbReference type="Pfam" id="PF07540"/>
    </source>
</evidence>
<keyword evidence="4" id="KW-0539">Nucleus</keyword>
<evidence type="ECO:0000313" key="9">
    <source>
        <dbReference type="Proteomes" id="UP001190700"/>
    </source>
</evidence>
<feature type="compositionally biased region" description="Acidic residues" evidence="5">
    <location>
        <begin position="202"/>
        <end position="217"/>
    </location>
</feature>
<feature type="compositionally biased region" description="Basic residues" evidence="5">
    <location>
        <begin position="19"/>
        <end position="29"/>
    </location>
</feature>
<feature type="compositionally biased region" description="Acidic residues" evidence="5">
    <location>
        <begin position="485"/>
        <end position="494"/>
    </location>
</feature>
<evidence type="ECO:0000256" key="2">
    <source>
        <dbReference type="ARBA" id="ARBA00007797"/>
    </source>
</evidence>
<dbReference type="Pfam" id="PF03914">
    <property type="entry name" value="CBF"/>
    <property type="match status" value="1"/>
</dbReference>
<dbReference type="AlphaFoldDB" id="A0AAE0GBR0"/>
<feature type="domain" description="CCAAT-binding factor" evidence="6">
    <location>
        <begin position="602"/>
        <end position="695"/>
    </location>
</feature>
<dbReference type="InterPro" id="IPR011501">
    <property type="entry name" value="Noc3_N"/>
</dbReference>
<sequence>MGKPKALQSKKGGAAQSKTKAKNSAKLAKKQANNQPKPSNQEEHEPEVEDDDVHAEDLHFFKKNLNFLPTFSAVNIVEENKETLRQEKKRRRAEAEAREAGDVEGQYERTHVPEDLTEKQIVRKEKQNKKELAGPLPVKTTSGELHFPKQSASSRKGEEEEAEDDEDEEPRVELGPQNRKKPKQEKQKGAVNAAAKQKEIDAAEEEDEEDDEDDWDNFDPRAAAAKASADARQSLQSMQVVEERRQEMKMTIAVAGYTILQGPEGNVGKIKEILPLCADEDEMVAQLAMLSLLAVYKDIAPSYRIRLPTEKELEVKVSKDVAKVRDYESALLKSYQAYLRVLFQASSIKGEGGVGLSLRATAAVKCMCGLMAALPHFNYFTDLLSAVLPMACDAHLEVNKMCCDSLADMFREDRSGESALQAVEMIAGEVKKRKCQVPAQLVAVFLVLKFDADLRRRLESEGDAVDPRKRGKRAKDKKKKKKEEDEKDDVDEDMLEAEARLDPVKRRATQTETLEAIFEVYFRIVKYVDEQSKVLLPTVFAGLGKLSHLISVDFLEDLLAVLQKVLTRDELSLEMRAQGVLAACDVLSGQTPDPPSYILGDRQTLQPGRLAAFIKRMAGAALHCGVGECMGFLALIRLIFMRNPTLRASLENEGCLPGVYRPEMPTPDQSGAQSVLLWDLSLLQNHWHGGVAELARQLANTPLDGTLHTTGPTKPEVLQATFSTKRGGFNPSIPVPKKRRTAAGAGGTSKAWVRECLAGPAYAPFGEAVPAETWGDSSADQSGLAGDDLGLLAVDVPRGPGLPGEQPAAS</sequence>
<dbReference type="GO" id="GO:0003682">
    <property type="term" value="F:chromatin binding"/>
    <property type="evidence" value="ECO:0007669"/>
    <property type="project" value="TreeGrafter"/>
</dbReference>
<gene>
    <name evidence="8" type="ORF">CYMTET_16704</name>
</gene>
<keyword evidence="9" id="KW-1185">Reference proteome</keyword>
<evidence type="ECO:0000256" key="4">
    <source>
        <dbReference type="ARBA" id="ARBA00023242"/>
    </source>
</evidence>
<dbReference type="Proteomes" id="UP001190700">
    <property type="component" value="Unassembled WGS sequence"/>
</dbReference>
<feature type="compositionally biased region" description="Low complexity" evidence="5">
    <location>
        <begin position="783"/>
        <end position="796"/>
    </location>
</feature>
<dbReference type="InterPro" id="IPR005612">
    <property type="entry name" value="CCAAT-binding_factor"/>
</dbReference>
<keyword evidence="3" id="KW-0175">Coiled coil</keyword>
<dbReference type="SUPFAM" id="SSF48371">
    <property type="entry name" value="ARM repeat"/>
    <property type="match status" value="1"/>
</dbReference>
<dbReference type="InterPro" id="IPR016024">
    <property type="entry name" value="ARM-type_fold"/>
</dbReference>